<organism evidence="2 3">
    <name type="scientific">Acaulospora morrowiae</name>
    <dbReference type="NCBI Taxonomy" id="94023"/>
    <lineage>
        <taxon>Eukaryota</taxon>
        <taxon>Fungi</taxon>
        <taxon>Fungi incertae sedis</taxon>
        <taxon>Mucoromycota</taxon>
        <taxon>Glomeromycotina</taxon>
        <taxon>Glomeromycetes</taxon>
        <taxon>Diversisporales</taxon>
        <taxon>Acaulosporaceae</taxon>
        <taxon>Acaulospora</taxon>
    </lineage>
</organism>
<reference evidence="2" key="1">
    <citation type="submission" date="2021-06" db="EMBL/GenBank/DDBJ databases">
        <authorList>
            <person name="Kallberg Y."/>
            <person name="Tangrot J."/>
            <person name="Rosling A."/>
        </authorList>
    </citation>
    <scope>NUCLEOTIDE SEQUENCE</scope>
    <source>
        <strain evidence="2">CL551</strain>
    </source>
</reference>
<evidence type="ECO:0000313" key="3">
    <source>
        <dbReference type="Proteomes" id="UP000789342"/>
    </source>
</evidence>
<proteinExistence type="predicted"/>
<dbReference type="Proteomes" id="UP000789342">
    <property type="component" value="Unassembled WGS sequence"/>
</dbReference>
<protein>
    <submittedName>
        <fullName evidence="2">2942_t:CDS:1</fullName>
    </submittedName>
</protein>
<keyword evidence="3" id="KW-1185">Reference proteome</keyword>
<feature type="compositionally biased region" description="Polar residues" evidence="1">
    <location>
        <begin position="120"/>
        <end position="132"/>
    </location>
</feature>
<feature type="compositionally biased region" description="Basic and acidic residues" evidence="1">
    <location>
        <begin position="1"/>
        <end position="10"/>
    </location>
</feature>
<feature type="region of interest" description="Disordered" evidence="1">
    <location>
        <begin position="117"/>
        <end position="137"/>
    </location>
</feature>
<feature type="region of interest" description="Disordered" evidence="1">
    <location>
        <begin position="1"/>
        <end position="28"/>
    </location>
</feature>
<name>A0A9N9ATI9_9GLOM</name>
<sequence>MGPEKEKEQETAGSFNAMNNSLSATNNGNAKEISMNIIKDSTRVHTPKPTITQQVQSIASNTLKSLSPNFTSSVPYDSSQIAEYILNVLPERPGENEIFDSFLKSRENMTIYNMEERPSNPVNIKSSSSPHPTKNDKHISQIASKSGQQFANQKRRISSGYFGTSDPVIISDEDEEKNERRVSKNTKQSNYILFSNEEEEDHAWITEKERMVKLYSHKLHLRKPRMQDPNLCSHEIEFLSDFDDDD</sequence>
<dbReference type="OrthoDB" id="2442494at2759"/>
<evidence type="ECO:0000256" key="1">
    <source>
        <dbReference type="SAM" id="MobiDB-lite"/>
    </source>
</evidence>
<comment type="caution">
    <text evidence="2">The sequence shown here is derived from an EMBL/GenBank/DDBJ whole genome shotgun (WGS) entry which is preliminary data.</text>
</comment>
<feature type="compositionally biased region" description="Polar residues" evidence="1">
    <location>
        <begin position="11"/>
        <end position="28"/>
    </location>
</feature>
<accession>A0A9N9ATI9</accession>
<feature type="region of interest" description="Disordered" evidence="1">
    <location>
        <begin position="144"/>
        <end position="163"/>
    </location>
</feature>
<dbReference type="AlphaFoldDB" id="A0A9N9ATI9"/>
<gene>
    <name evidence="2" type="ORF">AMORRO_LOCUS5179</name>
</gene>
<dbReference type="EMBL" id="CAJVPV010003039">
    <property type="protein sequence ID" value="CAG8542156.1"/>
    <property type="molecule type" value="Genomic_DNA"/>
</dbReference>
<evidence type="ECO:0000313" key="2">
    <source>
        <dbReference type="EMBL" id="CAG8542156.1"/>
    </source>
</evidence>